<dbReference type="AlphaFoldDB" id="A0A370FBY1"/>
<evidence type="ECO:0000256" key="1">
    <source>
        <dbReference type="ARBA" id="ARBA00023015"/>
    </source>
</evidence>
<dbReference type="PANTHER" id="PTHR30055">
    <property type="entry name" value="HTH-TYPE TRANSCRIPTIONAL REGULATOR RUTR"/>
    <property type="match status" value="1"/>
</dbReference>
<dbReference type="GO" id="GO:0000976">
    <property type="term" value="F:transcription cis-regulatory region binding"/>
    <property type="evidence" value="ECO:0007669"/>
    <property type="project" value="TreeGrafter"/>
</dbReference>
<dbReference type="GO" id="GO:0003700">
    <property type="term" value="F:DNA-binding transcription factor activity"/>
    <property type="evidence" value="ECO:0007669"/>
    <property type="project" value="TreeGrafter"/>
</dbReference>
<dbReference type="Gene3D" id="1.10.357.10">
    <property type="entry name" value="Tetracycline Repressor, domain 2"/>
    <property type="match status" value="1"/>
</dbReference>
<evidence type="ECO:0000313" key="6">
    <source>
        <dbReference type="EMBL" id="RDI21288.1"/>
    </source>
</evidence>
<feature type="DNA-binding region" description="H-T-H motif" evidence="4">
    <location>
        <begin position="33"/>
        <end position="52"/>
    </location>
</feature>
<gene>
    <name evidence="6" type="ORF">DFR41_10985</name>
</gene>
<keyword evidence="7" id="KW-1185">Reference proteome</keyword>
<keyword evidence="2 4" id="KW-0238">DNA-binding</keyword>
<dbReference type="Proteomes" id="UP000255265">
    <property type="component" value="Unassembled WGS sequence"/>
</dbReference>
<dbReference type="FunFam" id="1.10.10.60:FF:000141">
    <property type="entry name" value="TetR family transcriptional regulator"/>
    <property type="match status" value="1"/>
</dbReference>
<dbReference type="Pfam" id="PF17932">
    <property type="entry name" value="TetR_C_24"/>
    <property type="match status" value="1"/>
</dbReference>
<dbReference type="PANTHER" id="PTHR30055:SF234">
    <property type="entry name" value="HTH-TYPE TRANSCRIPTIONAL REGULATOR BETI"/>
    <property type="match status" value="1"/>
</dbReference>
<dbReference type="RefSeq" id="WP_114804054.1">
    <property type="nucleotide sequence ID" value="NZ_QQAV01000009.1"/>
</dbReference>
<dbReference type="PRINTS" id="PR00455">
    <property type="entry name" value="HTHTETR"/>
</dbReference>
<organism evidence="6 7">
    <name type="scientific">Pseudacidovorax intermedius</name>
    <dbReference type="NCBI Taxonomy" id="433924"/>
    <lineage>
        <taxon>Bacteria</taxon>
        <taxon>Pseudomonadati</taxon>
        <taxon>Pseudomonadota</taxon>
        <taxon>Betaproteobacteria</taxon>
        <taxon>Burkholderiales</taxon>
        <taxon>Comamonadaceae</taxon>
        <taxon>Pseudacidovorax</taxon>
    </lineage>
</organism>
<evidence type="ECO:0000256" key="4">
    <source>
        <dbReference type="PROSITE-ProRule" id="PRU00335"/>
    </source>
</evidence>
<dbReference type="InterPro" id="IPR001647">
    <property type="entry name" value="HTH_TetR"/>
</dbReference>
<evidence type="ECO:0000313" key="7">
    <source>
        <dbReference type="Proteomes" id="UP000255265"/>
    </source>
</evidence>
<dbReference type="Gene3D" id="1.10.10.60">
    <property type="entry name" value="Homeodomain-like"/>
    <property type="match status" value="1"/>
</dbReference>
<keyword evidence="3" id="KW-0804">Transcription</keyword>
<dbReference type="EMBL" id="QQAV01000009">
    <property type="protein sequence ID" value="RDI21288.1"/>
    <property type="molecule type" value="Genomic_DNA"/>
</dbReference>
<dbReference type="InterPro" id="IPR009057">
    <property type="entry name" value="Homeodomain-like_sf"/>
</dbReference>
<dbReference type="PROSITE" id="PS50977">
    <property type="entry name" value="HTH_TETR_2"/>
    <property type="match status" value="1"/>
</dbReference>
<dbReference type="SUPFAM" id="SSF48498">
    <property type="entry name" value="Tetracyclin repressor-like, C-terminal domain"/>
    <property type="match status" value="1"/>
</dbReference>
<keyword evidence="1" id="KW-0805">Transcription regulation</keyword>
<dbReference type="OrthoDB" id="5293556at2"/>
<evidence type="ECO:0000259" key="5">
    <source>
        <dbReference type="PROSITE" id="PS50977"/>
    </source>
</evidence>
<dbReference type="InterPro" id="IPR036271">
    <property type="entry name" value="Tet_transcr_reg_TetR-rel_C_sf"/>
</dbReference>
<sequence>MARGRAAGYDEQRETILAQAGLLFARRGYPATSMNQVAEACGLSKPTLYHYYKDKYTLLVSIAEAHVSRLDAIVSEVWAGEMPPEARMRELILRLVREYATAQSAHRVLTEDVRFLEPEDRQRVLDKERAVVRGFARAVAALRPDLQDTLMGMPLTMLLFGMINWMFTWMKPDGPLDYEDMAPVVADLFLGGLSAVRLPDAARRPVDVPIADSDSDTDPAPTG</sequence>
<protein>
    <submittedName>
        <fullName evidence="6">TetR family transcriptional regulator</fullName>
    </submittedName>
</protein>
<dbReference type="InterPro" id="IPR050109">
    <property type="entry name" value="HTH-type_TetR-like_transc_reg"/>
</dbReference>
<comment type="caution">
    <text evidence="6">The sequence shown here is derived from an EMBL/GenBank/DDBJ whole genome shotgun (WGS) entry which is preliminary data.</text>
</comment>
<proteinExistence type="predicted"/>
<name>A0A370FBY1_9BURK</name>
<dbReference type="Pfam" id="PF00440">
    <property type="entry name" value="TetR_N"/>
    <property type="match status" value="1"/>
</dbReference>
<dbReference type="SUPFAM" id="SSF46689">
    <property type="entry name" value="Homeodomain-like"/>
    <property type="match status" value="1"/>
</dbReference>
<dbReference type="InterPro" id="IPR041490">
    <property type="entry name" value="KstR2_TetR_C"/>
</dbReference>
<accession>A0A370FBY1</accession>
<reference evidence="6 7" key="1">
    <citation type="submission" date="2018-07" db="EMBL/GenBank/DDBJ databases">
        <title>Genomic Encyclopedia of Type Strains, Phase IV (KMG-IV): sequencing the most valuable type-strain genomes for metagenomic binning, comparative biology and taxonomic classification.</title>
        <authorList>
            <person name="Goeker M."/>
        </authorList>
    </citation>
    <scope>NUCLEOTIDE SEQUENCE [LARGE SCALE GENOMIC DNA]</scope>
    <source>
        <strain evidence="6 7">DSM 21352</strain>
    </source>
</reference>
<evidence type="ECO:0000256" key="2">
    <source>
        <dbReference type="ARBA" id="ARBA00023125"/>
    </source>
</evidence>
<evidence type="ECO:0000256" key="3">
    <source>
        <dbReference type="ARBA" id="ARBA00023163"/>
    </source>
</evidence>
<feature type="domain" description="HTH tetR-type" evidence="5">
    <location>
        <begin position="10"/>
        <end position="70"/>
    </location>
</feature>